<dbReference type="Pfam" id="PF13522">
    <property type="entry name" value="GATase_6"/>
    <property type="match status" value="1"/>
</dbReference>
<dbReference type="SUPFAM" id="SSF52402">
    <property type="entry name" value="Adenine nucleotide alpha hydrolases-like"/>
    <property type="match status" value="1"/>
</dbReference>
<comment type="pathway">
    <text evidence="1">Amino-acid biosynthesis; L-asparagine biosynthesis; L-asparagine from L-aspartate (L-Gln route): step 1/1.</text>
</comment>
<evidence type="ECO:0000256" key="7">
    <source>
        <dbReference type="ARBA" id="ARBA00048741"/>
    </source>
</evidence>
<proteinExistence type="inferred from homology"/>
<dbReference type="GO" id="GO:0005829">
    <property type="term" value="C:cytosol"/>
    <property type="evidence" value="ECO:0007669"/>
    <property type="project" value="TreeGrafter"/>
</dbReference>
<feature type="site" description="Important for beta-aspartyl-AMP intermediate formation" evidence="10">
    <location>
        <position position="371"/>
    </location>
</feature>
<dbReference type="CDD" id="cd00712">
    <property type="entry name" value="AsnB"/>
    <property type="match status" value="1"/>
</dbReference>
<evidence type="ECO:0000256" key="1">
    <source>
        <dbReference type="ARBA" id="ARBA00005187"/>
    </source>
</evidence>
<comment type="similarity">
    <text evidence="2">Belongs to the asparagine synthetase family.</text>
</comment>
<dbReference type="PIRSF" id="PIRSF001589">
    <property type="entry name" value="Asn_synthetase_glu-h"/>
    <property type="match status" value="1"/>
</dbReference>
<dbReference type="InterPro" id="IPR006426">
    <property type="entry name" value="Asn_synth_AEB"/>
</dbReference>
<organism evidence="12 13">
    <name type="scientific">Halopseudomonas aestusnigri</name>
    <dbReference type="NCBI Taxonomy" id="857252"/>
    <lineage>
        <taxon>Bacteria</taxon>
        <taxon>Pseudomonadati</taxon>
        <taxon>Pseudomonadota</taxon>
        <taxon>Gammaproteobacteria</taxon>
        <taxon>Pseudomonadales</taxon>
        <taxon>Pseudomonadaceae</taxon>
        <taxon>Halopseudomonas</taxon>
    </lineage>
</organism>
<dbReference type="InterPro" id="IPR001962">
    <property type="entry name" value="Asn_synthase"/>
</dbReference>
<feature type="binding site" evidence="9">
    <location>
        <position position="103"/>
    </location>
    <ligand>
        <name>L-glutamine</name>
        <dbReference type="ChEBI" id="CHEBI:58359"/>
    </ligand>
</feature>
<feature type="binding site" evidence="9">
    <location>
        <position position="296"/>
    </location>
    <ligand>
        <name>ATP</name>
        <dbReference type="ChEBI" id="CHEBI:30616"/>
    </ligand>
</feature>
<dbReference type="Gene3D" id="3.60.20.10">
    <property type="entry name" value="Glutamine Phosphoribosylpyrophosphate, subunit 1, domain 1"/>
    <property type="match status" value="1"/>
</dbReference>
<dbReference type="PROSITE" id="PS51278">
    <property type="entry name" value="GATASE_TYPE_2"/>
    <property type="match status" value="1"/>
</dbReference>
<name>A0AAQ1G8V4_9GAMM</name>
<keyword evidence="5 9" id="KW-0067">ATP-binding</keyword>
<reference evidence="12 13" key="1">
    <citation type="submission" date="2016-10" db="EMBL/GenBank/DDBJ databases">
        <authorList>
            <person name="Varghese N."/>
            <person name="Submissions S."/>
        </authorList>
    </citation>
    <scope>NUCLEOTIDE SEQUENCE [LARGE SCALE GENOMIC DNA]</scope>
    <source>
        <strain evidence="12 13">CECT 8317</strain>
    </source>
</reference>
<dbReference type="InterPro" id="IPR029055">
    <property type="entry name" value="Ntn_hydrolases_N"/>
</dbReference>
<dbReference type="Pfam" id="PF00733">
    <property type="entry name" value="Asn_synthase"/>
    <property type="match status" value="1"/>
</dbReference>
<dbReference type="PANTHER" id="PTHR43284">
    <property type="entry name" value="ASPARAGINE SYNTHETASE (GLUTAMINE-HYDROLYZING)"/>
    <property type="match status" value="1"/>
</dbReference>
<gene>
    <name evidence="12" type="ORF">SAMN05216586_11013</name>
</gene>
<dbReference type="Gene3D" id="3.40.50.620">
    <property type="entry name" value="HUPs"/>
    <property type="match status" value="1"/>
</dbReference>
<dbReference type="PANTHER" id="PTHR43284:SF1">
    <property type="entry name" value="ASPARAGINE SYNTHETASE"/>
    <property type="match status" value="1"/>
</dbReference>
<dbReference type="EMBL" id="FNVE01000010">
    <property type="protein sequence ID" value="SEG56775.1"/>
    <property type="molecule type" value="Genomic_DNA"/>
</dbReference>
<comment type="caution">
    <text evidence="12">The sequence shown here is derived from an EMBL/GenBank/DDBJ whole genome shotgun (WGS) entry which is preliminary data.</text>
</comment>
<evidence type="ECO:0000256" key="6">
    <source>
        <dbReference type="ARBA" id="ARBA00022962"/>
    </source>
</evidence>
<keyword evidence="4 9" id="KW-0547">Nucleotide-binding</keyword>
<dbReference type="EC" id="6.3.5.4" evidence="3"/>
<dbReference type="GO" id="GO:0004066">
    <property type="term" value="F:asparagine synthase (glutamine-hydrolyzing) activity"/>
    <property type="evidence" value="ECO:0007669"/>
    <property type="project" value="UniProtKB-EC"/>
</dbReference>
<evidence type="ECO:0000256" key="10">
    <source>
        <dbReference type="PIRSR" id="PIRSR001589-3"/>
    </source>
</evidence>
<feature type="active site" description="For GATase activity" evidence="8">
    <location>
        <position position="2"/>
    </location>
</feature>
<dbReference type="RefSeq" id="WP_088276598.1">
    <property type="nucleotide sequence ID" value="NZ_FNVE01000010.1"/>
</dbReference>
<dbReference type="InterPro" id="IPR051786">
    <property type="entry name" value="ASN_synthetase/amidase"/>
</dbReference>
<evidence type="ECO:0000256" key="3">
    <source>
        <dbReference type="ARBA" id="ARBA00012737"/>
    </source>
</evidence>
<keyword evidence="8" id="KW-0061">Asparagine biosynthesis</keyword>
<sequence length="642" mass="72152">MCGIAGFISHGTSAFEHIATRMADQISHRGPDGAGVWFDAEAGVALAHRRLAILDLSDAGRQPMLSADGRFVLVFNGEIYNHLELRRTINAAGWRFGWRGHSDTETLLAALQLWGLEGALPRLNGMFAFAVWDNVRRVLSLARDRLGEKPLFYGRSGNSFLFSSELKSMAAHPDWSGRVDRDVVATYLRHAYVPDPLCIYEGVAKLPPAHWVEVESGIAKKPVPYWSLKDAVNSPRRTEPTSQVIEQLECLLLDAIGMRMEADVPLGAFLSGGIDSSVVVAMMQAQSHKPIKTFTIGFDVPGFNEAEHAKAIAAHLGTDHTELYVSPQDALDVVPLLPEFWDEPFADSSQIPTYLLSKMTRESVTVSLSGDGGDELFCGYNRYGQGFNLYRGLRRLPAPVRKILAAILSHAPSHAIDQVMQNMPKRFQYPALGDRLRKLGDVLSHSEGKAYYRSLVSQFQAPDSLLLGATEAGTLLSRAEDWPELEDFREVMMYLDTLTYLPGDILTKVDRASMAVSLEARVPMLDHRVVEYAWSLPCDIKNRQGRMKWPLREVLARHVPRELFERPKMGFGIPIEHWLGGPLRDWAETLLSEDALNRGGYFDTRLVRTLWDEHQTGKRRWHHQLWTVLMFQAWLESNSRVI</sequence>
<evidence type="ECO:0000256" key="5">
    <source>
        <dbReference type="ARBA" id="ARBA00022840"/>
    </source>
</evidence>
<comment type="catalytic activity">
    <reaction evidence="7">
        <text>L-aspartate + L-glutamine + ATP + H2O = L-asparagine + L-glutamate + AMP + diphosphate + H(+)</text>
        <dbReference type="Rhea" id="RHEA:12228"/>
        <dbReference type="ChEBI" id="CHEBI:15377"/>
        <dbReference type="ChEBI" id="CHEBI:15378"/>
        <dbReference type="ChEBI" id="CHEBI:29985"/>
        <dbReference type="ChEBI" id="CHEBI:29991"/>
        <dbReference type="ChEBI" id="CHEBI:30616"/>
        <dbReference type="ChEBI" id="CHEBI:33019"/>
        <dbReference type="ChEBI" id="CHEBI:58048"/>
        <dbReference type="ChEBI" id="CHEBI:58359"/>
        <dbReference type="ChEBI" id="CHEBI:456215"/>
        <dbReference type="EC" id="6.3.5.4"/>
    </reaction>
</comment>
<dbReference type="GO" id="GO:0006529">
    <property type="term" value="P:asparagine biosynthetic process"/>
    <property type="evidence" value="ECO:0007669"/>
    <property type="project" value="UniProtKB-KW"/>
</dbReference>
<evidence type="ECO:0000256" key="4">
    <source>
        <dbReference type="ARBA" id="ARBA00022741"/>
    </source>
</evidence>
<accession>A0AAQ1G8V4</accession>
<keyword evidence="13" id="KW-1185">Reference proteome</keyword>
<dbReference type="InterPro" id="IPR017932">
    <property type="entry name" value="GATase_2_dom"/>
</dbReference>
<feature type="domain" description="Glutamine amidotransferase type-2" evidence="11">
    <location>
        <begin position="2"/>
        <end position="217"/>
    </location>
</feature>
<dbReference type="NCBIfam" id="TIGR01536">
    <property type="entry name" value="asn_synth_AEB"/>
    <property type="match status" value="1"/>
</dbReference>
<dbReference type="InterPro" id="IPR033738">
    <property type="entry name" value="AsnB_N"/>
</dbReference>
<dbReference type="Proteomes" id="UP000243518">
    <property type="component" value="Unassembled WGS sequence"/>
</dbReference>
<evidence type="ECO:0000256" key="2">
    <source>
        <dbReference type="ARBA" id="ARBA00005752"/>
    </source>
</evidence>
<evidence type="ECO:0000313" key="12">
    <source>
        <dbReference type="EMBL" id="SEG56775.1"/>
    </source>
</evidence>
<dbReference type="AlphaFoldDB" id="A0AAQ1G8V4"/>
<dbReference type="CDD" id="cd01991">
    <property type="entry name" value="Asn_synthase_B_C"/>
    <property type="match status" value="1"/>
</dbReference>
<feature type="binding site" evidence="9">
    <location>
        <begin position="369"/>
        <end position="370"/>
    </location>
    <ligand>
        <name>ATP</name>
        <dbReference type="ChEBI" id="CHEBI:30616"/>
    </ligand>
</feature>
<keyword evidence="6 8" id="KW-0315">Glutamine amidotransferase</keyword>
<dbReference type="InterPro" id="IPR014729">
    <property type="entry name" value="Rossmann-like_a/b/a_fold"/>
</dbReference>
<evidence type="ECO:0000256" key="9">
    <source>
        <dbReference type="PIRSR" id="PIRSR001589-2"/>
    </source>
</evidence>
<dbReference type="SUPFAM" id="SSF56235">
    <property type="entry name" value="N-terminal nucleophile aminohydrolases (Ntn hydrolases)"/>
    <property type="match status" value="1"/>
</dbReference>
<evidence type="ECO:0000313" key="13">
    <source>
        <dbReference type="Proteomes" id="UP000243518"/>
    </source>
</evidence>
<evidence type="ECO:0000259" key="11">
    <source>
        <dbReference type="PROSITE" id="PS51278"/>
    </source>
</evidence>
<protein>
    <recommendedName>
        <fullName evidence="3">asparagine synthase (glutamine-hydrolyzing)</fullName>
        <ecNumber evidence="3">6.3.5.4</ecNumber>
    </recommendedName>
</protein>
<keyword evidence="8" id="KW-0028">Amino-acid biosynthesis</keyword>
<dbReference type="GO" id="GO:0005524">
    <property type="term" value="F:ATP binding"/>
    <property type="evidence" value="ECO:0007669"/>
    <property type="project" value="UniProtKB-KW"/>
</dbReference>
<evidence type="ECO:0000256" key="8">
    <source>
        <dbReference type="PIRSR" id="PIRSR001589-1"/>
    </source>
</evidence>